<feature type="region of interest" description="Disordered" evidence="1">
    <location>
        <begin position="1"/>
        <end position="135"/>
    </location>
</feature>
<evidence type="ECO:0000256" key="1">
    <source>
        <dbReference type="SAM" id="MobiDB-lite"/>
    </source>
</evidence>
<dbReference type="AlphaFoldDB" id="A0A6A4EF91"/>
<sequence>MAEEITPQDAAYSDEEFGSEHESDGGYEEFADEDAEIQERPVEADTEDAGEYDAEFDEDASVAIAAGPPPSETAGSPVERLPTDADDDSQEDAEPYDGEFDEDTPVVDAGPPTEEKSAAAIEQTPSTTDMTQNEVLVDKTSPEAGTLAIHDQTDAKLYSKKLVHYLSCNKKRASPTLQHPNNKEFHQRHKQETPKKTLQNR</sequence>
<proteinExistence type="predicted"/>
<reference evidence="2 3" key="1">
    <citation type="submission" date="2018-08" db="EMBL/GenBank/DDBJ databases">
        <title>Genomic investigation of the strawberry pathogen Phytophthora fragariae indicates pathogenicity is determined by transcriptional variation in three key races.</title>
        <authorList>
            <person name="Adams T.M."/>
            <person name="Armitage A.D."/>
            <person name="Sobczyk M.K."/>
            <person name="Bates H.J."/>
            <person name="Dunwell J.M."/>
            <person name="Nellist C.F."/>
            <person name="Harrison R.J."/>
        </authorList>
    </citation>
    <scope>NUCLEOTIDE SEQUENCE [LARGE SCALE GENOMIC DNA]</scope>
    <source>
        <strain evidence="2 3">A4</strain>
    </source>
</reference>
<feature type="region of interest" description="Disordered" evidence="1">
    <location>
        <begin position="172"/>
        <end position="201"/>
    </location>
</feature>
<organism evidence="2 3">
    <name type="scientific">Phytophthora fragariae</name>
    <dbReference type="NCBI Taxonomy" id="53985"/>
    <lineage>
        <taxon>Eukaryota</taxon>
        <taxon>Sar</taxon>
        <taxon>Stramenopiles</taxon>
        <taxon>Oomycota</taxon>
        <taxon>Peronosporomycetes</taxon>
        <taxon>Peronosporales</taxon>
        <taxon>Peronosporaceae</taxon>
        <taxon>Phytophthora</taxon>
    </lineage>
</organism>
<accession>A0A6A4EF91</accession>
<feature type="compositionally biased region" description="Basic and acidic residues" evidence="1">
    <location>
        <begin position="181"/>
        <end position="195"/>
    </location>
</feature>
<evidence type="ECO:0000313" key="3">
    <source>
        <dbReference type="Proteomes" id="UP000437068"/>
    </source>
</evidence>
<evidence type="ECO:0000313" key="2">
    <source>
        <dbReference type="EMBL" id="KAE9322055.1"/>
    </source>
</evidence>
<name>A0A6A4EF91_9STRA</name>
<feature type="compositionally biased region" description="Polar residues" evidence="1">
    <location>
        <begin position="123"/>
        <end position="134"/>
    </location>
</feature>
<feature type="compositionally biased region" description="Acidic residues" evidence="1">
    <location>
        <begin position="25"/>
        <end position="36"/>
    </location>
</feature>
<dbReference type="EMBL" id="QXGE01000161">
    <property type="protein sequence ID" value="KAE9322055.1"/>
    <property type="molecule type" value="Genomic_DNA"/>
</dbReference>
<feature type="compositionally biased region" description="Acidic residues" evidence="1">
    <location>
        <begin position="84"/>
        <end position="105"/>
    </location>
</feature>
<protein>
    <submittedName>
        <fullName evidence="2">Uncharacterized protein</fullName>
    </submittedName>
</protein>
<dbReference type="Proteomes" id="UP000437068">
    <property type="component" value="Unassembled WGS sequence"/>
</dbReference>
<comment type="caution">
    <text evidence="2">The sequence shown here is derived from an EMBL/GenBank/DDBJ whole genome shotgun (WGS) entry which is preliminary data.</text>
</comment>
<feature type="compositionally biased region" description="Acidic residues" evidence="1">
    <location>
        <begin position="44"/>
        <end position="60"/>
    </location>
</feature>
<gene>
    <name evidence="2" type="ORF">PF001_g4616</name>
</gene>